<reference evidence="1 2" key="1">
    <citation type="journal article" date="2017" name="Int. J. Syst. Evol. Microbiol.">
        <title>Marinicauda algicola sp. nov., isolated from a marine red alga Rhodosorus marinus.</title>
        <authorList>
            <person name="Jeong S.E."/>
            <person name="Jeon S.H."/>
            <person name="Chun B.H."/>
            <person name="Kim D.W."/>
            <person name="Jeon C.O."/>
        </authorList>
    </citation>
    <scope>NUCLEOTIDE SEQUENCE [LARGE SCALE GENOMIC DNA]</scope>
    <source>
        <strain evidence="1 2">JCM 31718</strain>
    </source>
</reference>
<evidence type="ECO:0000313" key="1">
    <source>
        <dbReference type="EMBL" id="TGY89756.1"/>
    </source>
</evidence>
<dbReference type="Proteomes" id="UP000308054">
    <property type="component" value="Unassembled WGS sequence"/>
</dbReference>
<keyword evidence="2" id="KW-1185">Reference proteome</keyword>
<dbReference type="Pfam" id="PF11164">
    <property type="entry name" value="DUF2948"/>
    <property type="match status" value="1"/>
</dbReference>
<dbReference type="AlphaFoldDB" id="A0A4S2H2K0"/>
<sequence length="151" mass="16596">MADAKPLRLKAEDSEDLKVVSAALQDAVGQLGDFVFDAKTRTFTFAVNRFRWEAQPSRRGERVRTAVQAGSVLAAKSRNLKLGQPDAVVALLALSFEPGEQEPGGQLILTFSGDGELRLSVECIDLVMADVSEPWRARVKPGHRFEEEEGR</sequence>
<gene>
    <name evidence="1" type="ORF">E5163_01030</name>
</gene>
<accession>A0A4S2H2K0</accession>
<evidence type="ECO:0000313" key="2">
    <source>
        <dbReference type="Proteomes" id="UP000308054"/>
    </source>
</evidence>
<proteinExistence type="predicted"/>
<dbReference type="RefSeq" id="WP_135994254.1">
    <property type="nucleotide sequence ID" value="NZ_CP071057.1"/>
</dbReference>
<protein>
    <submittedName>
        <fullName evidence="1">DUF2948 family protein</fullName>
    </submittedName>
</protein>
<dbReference type="OrthoDB" id="9806367at2"/>
<name>A0A4S2H2K0_9PROT</name>
<dbReference type="InterPro" id="IPR021335">
    <property type="entry name" value="DUF2948"/>
</dbReference>
<organism evidence="1 2">
    <name type="scientific">Marinicauda algicola</name>
    <dbReference type="NCBI Taxonomy" id="2029849"/>
    <lineage>
        <taxon>Bacteria</taxon>
        <taxon>Pseudomonadati</taxon>
        <taxon>Pseudomonadota</taxon>
        <taxon>Alphaproteobacteria</taxon>
        <taxon>Maricaulales</taxon>
        <taxon>Maricaulaceae</taxon>
        <taxon>Marinicauda</taxon>
    </lineage>
</organism>
<dbReference type="EMBL" id="SRXW01000001">
    <property type="protein sequence ID" value="TGY89756.1"/>
    <property type="molecule type" value="Genomic_DNA"/>
</dbReference>
<comment type="caution">
    <text evidence="1">The sequence shown here is derived from an EMBL/GenBank/DDBJ whole genome shotgun (WGS) entry which is preliminary data.</text>
</comment>